<dbReference type="InterPro" id="IPR020094">
    <property type="entry name" value="TruA/RsuA/RluB/E/F_N"/>
</dbReference>
<feature type="compositionally biased region" description="Low complexity" evidence="5">
    <location>
        <begin position="100"/>
        <end position="116"/>
    </location>
</feature>
<name>T1G9S1_HELRO</name>
<evidence type="ECO:0000313" key="8">
    <source>
        <dbReference type="EnsemblMetazoa" id="HelroP99303"/>
    </source>
</evidence>
<evidence type="ECO:0000313" key="7">
    <source>
        <dbReference type="EMBL" id="ESO04967.1"/>
    </source>
</evidence>
<evidence type="ECO:0000256" key="2">
    <source>
        <dbReference type="ARBA" id="ARBA00022694"/>
    </source>
</evidence>
<dbReference type="GO" id="GO:0005737">
    <property type="term" value="C:cytoplasm"/>
    <property type="evidence" value="ECO:0000318"/>
    <property type="project" value="GO_Central"/>
</dbReference>
<dbReference type="OMA" id="ESADNCE"/>
<keyword evidence="9" id="KW-1185">Reference proteome</keyword>
<keyword evidence="2 4" id="KW-0819">tRNA processing</keyword>
<gene>
    <name evidence="8" type="primary">20217817</name>
    <name evidence="7" type="ORF">HELRODRAFT_99303</name>
</gene>
<reference evidence="8" key="3">
    <citation type="submission" date="2015-06" db="UniProtKB">
        <authorList>
            <consortium name="EnsemblMetazoa"/>
        </authorList>
    </citation>
    <scope>IDENTIFICATION</scope>
</reference>
<dbReference type="EMBL" id="KB096411">
    <property type="protein sequence ID" value="ESO04967.1"/>
    <property type="molecule type" value="Genomic_DNA"/>
</dbReference>
<comment type="catalytic activity">
    <reaction evidence="4">
        <text>uridine(38/39/40) in tRNA = pseudouridine(38/39/40) in tRNA</text>
        <dbReference type="Rhea" id="RHEA:22376"/>
        <dbReference type="Rhea" id="RHEA-COMP:10085"/>
        <dbReference type="Rhea" id="RHEA-COMP:10087"/>
        <dbReference type="ChEBI" id="CHEBI:65314"/>
        <dbReference type="ChEBI" id="CHEBI:65315"/>
        <dbReference type="EC" id="5.4.99.12"/>
    </reaction>
</comment>
<dbReference type="eggNOG" id="KOG2554">
    <property type="taxonomic scope" value="Eukaryota"/>
</dbReference>
<dbReference type="InterPro" id="IPR020097">
    <property type="entry name" value="PsdUridine_synth_TruA_a/b_dom"/>
</dbReference>
<comment type="similarity">
    <text evidence="1 4">Belongs to the tRNA pseudouridine synthase TruA family.</text>
</comment>
<organism evidence="8 9">
    <name type="scientific">Helobdella robusta</name>
    <name type="common">Californian leech</name>
    <dbReference type="NCBI Taxonomy" id="6412"/>
    <lineage>
        <taxon>Eukaryota</taxon>
        <taxon>Metazoa</taxon>
        <taxon>Spiralia</taxon>
        <taxon>Lophotrochozoa</taxon>
        <taxon>Annelida</taxon>
        <taxon>Clitellata</taxon>
        <taxon>Hirudinea</taxon>
        <taxon>Rhynchobdellida</taxon>
        <taxon>Glossiphoniidae</taxon>
        <taxon>Helobdella</taxon>
    </lineage>
</organism>
<dbReference type="Proteomes" id="UP000015101">
    <property type="component" value="Unassembled WGS sequence"/>
</dbReference>
<dbReference type="CTD" id="20217817"/>
<proteinExistence type="inferred from homology"/>
<dbReference type="GO" id="GO:0005634">
    <property type="term" value="C:nucleus"/>
    <property type="evidence" value="ECO:0000318"/>
    <property type="project" value="GO_Central"/>
</dbReference>
<dbReference type="PANTHER" id="PTHR11142">
    <property type="entry name" value="PSEUDOURIDYLATE SYNTHASE"/>
    <property type="match status" value="1"/>
</dbReference>
<dbReference type="GO" id="GO:1990481">
    <property type="term" value="P:mRNA pseudouridine synthesis"/>
    <property type="evidence" value="ECO:0000318"/>
    <property type="project" value="GO_Central"/>
</dbReference>
<evidence type="ECO:0000256" key="4">
    <source>
        <dbReference type="RuleBase" id="RU003792"/>
    </source>
</evidence>
<dbReference type="InterPro" id="IPR020103">
    <property type="entry name" value="PsdUridine_synth_cat_dom_sf"/>
</dbReference>
<evidence type="ECO:0000313" key="9">
    <source>
        <dbReference type="Proteomes" id="UP000015101"/>
    </source>
</evidence>
<reference evidence="7 9" key="2">
    <citation type="journal article" date="2013" name="Nature">
        <title>Insights into bilaterian evolution from three spiralian genomes.</title>
        <authorList>
            <person name="Simakov O."/>
            <person name="Marletaz F."/>
            <person name="Cho S.J."/>
            <person name="Edsinger-Gonzales E."/>
            <person name="Havlak P."/>
            <person name="Hellsten U."/>
            <person name="Kuo D.H."/>
            <person name="Larsson T."/>
            <person name="Lv J."/>
            <person name="Arendt D."/>
            <person name="Savage R."/>
            <person name="Osoegawa K."/>
            <person name="de Jong P."/>
            <person name="Grimwood J."/>
            <person name="Chapman J.A."/>
            <person name="Shapiro H."/>
            <person name="Aerts A."/>
            <person name="Otillar R.P."/>
            <person name="Terry A.Y."/>
            <person name="Boore J.L."/>
            <person name="Grigoriev I.V."/>
            <person name="Lindberg D.R."/>
            <person name="Seaver E.C."/>
            <person name="Weisblat D.A."/>
            <person name="Putnam N.H."/>
            <person name="Rokhsar D.S."/>
        </authorList>
    </citation>
    <scope>NUCLEOTIDE SEQUENCE</scope>
</reference>
<dbReference type="GeneID" id="20217817"/>
<protein>
    <recommendedName>
        <fullName evidence="4">tRNA pseudouridine synthase</fullName>
        <ecNumber evidence="4">5.4.99.12</ecNumber>
    </recommendedName>
</protein>
<dbReference type="HOGENOM" id="CLU_014673_5_0_1"/>
<dbReference type="GO" id="GO:0009982">
    <property type="term" value="F:pseudouridine synthase activity"/>
    <property type="evidence" value="ECO:0000318"/>
    <property type="project" value="GO_Central"/>
</dbReference>
<dbReference type="FunFam" id="3.30.70.660:FF:000062">
    <property type="entry name" value="tRNA pseudouridine synthase"/>
    <property type="match status" value="1"/>
</dbReference>
<sequence>MLNKVLPSDIRVIAWTPVRDDFSARFDCKQRTYRYFFPKGTLNIKKMRIASSYLIGQHDFRNLCKMDVANGVVNFVRNISDVRLAPFSSNQRLPSPIKKSSSSTTTMEDNSTTTTDQTDQSYNMYVLTIVSQAFLWHQIRCIMAVLLLVGEEAEEPEIVKDLLDVSTYPNKPQYSMASEIPLVLYECEYDDITWIIDEVNMQETVSTLQSKWSEMSIKSTMLRAMLEDISSTANVCITSQSNMLLPGNKPKVYKPLLSRPTCESLEDRINYHNRKRKLKTLCESD</sequence>
<dbReference type="GO" id="GO:0160147">
    <property type="term" value="F:tRNA pseudouridine(38-40) synthase activity"/>
    <property type="evidence" value="ECO:0007669"/>
    <property type="project" value="UniProtKB-EC"/>
</dbReference>
<dbReference type="FunCoup" id="T1G9S1">
    <property type="interactions" value="1821"/>
</dbReference>
<dbReference type="Pfam" id="PF01416">
    <property type="entry name" value="PseudoU_synth_1"/>
    <property type="match status" value="1"/>
</dbReference>
<evidence type="ECO:0000256" key="3">
    <source>
        <dbReference type="ARBA" id="ARBA00023235"/>
    </source>
</evidence>
<feature type="region of interest" description="Disordered" evidence="5">
    <location>
        <begin position="92"/>
        <end position="116"/>
    </location>
</feature>
<feature type="domain" description="Pseudouridine synthase I TruA alpha/beta" evidence="6">
    <location>
        <begin position="50"/>
        <end position="190"/>
    </location>
</feature>
<dbReference type="InterPro" id="IPR020095">
    <property type="entry name" value="PsdUridine_synth_TruA_C"/>
</dbReference>
<dbReference type="AlphaFoldDB" id="T1G9S1"/>
<dbReference type="EC" id="5.4.99.12" evidence="4"/>
<evidence type="ECO:0000256" key="1">
    <source>
        <dbReference type="ARBA" id="ARBA00009375"/>
    </source>
</evidence>
<dbReference type="RefSeq" id="XP_009016900.1">
    <property type="nucleotide sequence ID" value="XM_009018652.1"/>
</dbReference>
<dbReference type="PANTHER" id="PTHR11142:SF5">
    <property type="entry name" value="TRNA PSEUDOURIDINE(38_39) SYNTHASE"/>
    <property type="match status" value="1"/>
</dbReference>
<dbReference type="EnsemblMetazoa" id="HelroT99303">
    <property type="protein sequence ID" value="HelroP99303"/>
    <property type="gene ID" value="HelroG99303"/>
</dbReference>
<dbReference type="OrthoDB" id="25767at2759"/>
<evidence type="ECO:0000256" key="5">
    <source>
        <dbReference type="SAM" id="MobiDB-lite"/>
    </source>
</evidence>
<dbReference type="GO" id="GO:0003723">
    <property type="term" value="F:RNA binding"/>
    <property type="evidence" value="ECO:0007669"/>
    <property type="project" value="InterPro"/>
</dbReference>
<dbReference type="EMBL" id="AMQM01004013">
    <property type="status" value="NOT_ANNOTATED_CDS"/>
    <property type="molecule type" value="Genomic_DNA"/>
</dbReference>
<dbReference type="InParanoid" id="T1G9S1"/>
<dbReference type="InterPro" id="IPR001406">
    <property type="entry name" value="PsdUridine_synth_TruA"/>
</dbReference>
<dbReference type="SUPFAM" id="SSF55120">
    <property type="entry name" value="Pseudouridine synthase"/>
    <property type="match status" value="1"/>
</dbReference>
<keyword evidence="3 4" id="KW-0413">Isomerase</keyword>
<dbReference type="GO" id="GO:0031119">
    <property type="term" value="P:tRNA pseudouridine synthesis"/>
    <property type="evidence" value="ECO:0000318"/>
    <property type="project" value="GO_Central"/>
</dbReference>
<reference evidence="9" key="1">
    <citation type="submission" date="2012-12" db="EMBL/GenBank/DDBJ databases">
        <authorList>
            <person name="Hellsten U."/>
            <person name="Grimwood J."/>
            <person name="Chapman J.A."/>
            <person name="Shapiro H."/>
            <person name="Aerts A."/>
            <person name="Otillar R.P."/>
            <person name="Terry A.Y."/>
            <person name="Boore J.L."/>
            <person name="Simakov O."/>
            <person name="Marletaz F."/>
            <person name="Cho S.-J."/>
            <person name="Edsinger-Gonzales E."/>
            <person name="Havlak P."/>
            <person name="Kuo D.-H."/>
            <person name="Larsson T."/>
            <person name="Lv J."/>
            <person name="Arendt D."/>
            <person name="Savage R."/>
            <person name="Osoegawa K."/>
            <person name="de Jong P."/>
            <person name="Lindberg D.R."/>
            <person name="Seaver E.C."/>
            <person name="Weisblat D.A."/>
            <person name="Putnam N.H."/>
            <person name="Grigoriev I.V."/>
            <person name="Rokhsar D.S."/>
        </authorList>
    </citation>
    <scope>NUCLEOTIDE SEQUENCE</scope>
</reference>
<accession>T1G9S1</accession>
<dbReference type="Gene3D" id="3.30.70.580">
    <property type="entry name" value="Pseudouridine synthase I, catalytic domain, N-terminal subdomain"/>
    <property type="match status" value="1"/>
</dbReference>
<dbReference type="KEGG" id="hro:HELRODRAFT_99303"/>
<evidence type="ECO:0000259" key="6">
    <source>
        <dbReference type="Pfam" id="PF01416"/>
    </source>
</evidence>
<dbReference type="STRING" id="6412.T1G9S1"/>
<dbReference type="Gene3D" id="3.30.70.660">
    <property type="entry name" value="Pseudouridine synthase I, catalytic domain, C-terminal subdomain"/>
    <property type="match status" value="1"/>
</dbReference>